<gene>
    <name evidence="1" type="ORF">GLOINDRAFT_10734</name>
</gene>
<proteinExistence type="predicted"/>
<dbReference type="HOGENOM" id="CLU_2980295_0_0_1"/>
<reference evidence="1" key="1">
    <citation type="submission" date="2013-07" db="EMBL/GenBank/DDBJ databases">
        <title>The genome of an arbuscular mycorrhizal fungus provides insights into the evolution of the oldest plant symbiosis.</title>
        <authorList>
            <consortium name="DOE Joint Genome Institute"/>
            <person name="Tisserant E."/>
            <person name="Malbreil M."/>
            <person name="Kuo A."/>
            <person name="Kohler A."/>
            <person name="Symeonidi A."/>
            <person name="Balestrini R."/>
            <person name="Charron P."/>
            <person name="Duensing N."/>
            <person name="Frei-dit-Frey N."/>
            <person name="Gianinazzi-Pearson V."/>
            <person name="Gilbert B."/>
            <person name="Handa Y."/>
            <person name="Hijri M."/>
            <person name="Kaul R."/>
            <person name="Kawaguchi M."/>
            <person name="Krajinski F."/>
            <person name="Lammers P."/>
            <person name="Lapierre D."/>
            <person name="Masclaux F.G."/>
            <person name="Murat C."/>
            <person name="Morin E."/>
            <person name="Ndikumana S."/>
            <person name="Pagni M."/>
            <person name="Petitpierre D."/>
            <person name="Requena N."/>
            <person name="Rosikiewicz P."/>
            <person name="Riley R."/>
            <person name="Saito K."/>
            <person name="San Clemente H."/>
            <person name="Shapiro H."/>
            <person name="van Tuinen D."/>
            <person name="Becard G."/>
            <person name="Bonfante P."/>
            <person name="Paszkowski U."/>
            <person name="Shachar-Hill Y."/>
            <person name="Young J.P."/>
            <person name="Sanders I.R."/>
            <person name="Henrissat B."/>
            <person name="Rensing S.A."/>
            <person name="Grigoriev I.V."/>
            <person name="Corradi N."/>
            <person name="Roux C."/>
            <person name="Martin F."/>
        </authorList>
    </citation>
    <scope>NUCLEOTIDE SEQUENCE</scope>
    <source>
        <strain evidence="1">DAOM 197198</strain>
    </source>
</reference>
<dbReference type="EMBL" id="KI298926">
    <property type="protein sequence ID" value="ERZ98235.1"/>
    <property type="molecule type" value="Genomic_DNA"/>
</dbReference>
<accession>U9T4C2</accession>
<dbReference type="AlphaFoldDB" id="U9T4C2"/>
<sequence length="58" mass="6664">MSEILKVSEITFQAILNATAQFDLAFTTSKENQRLSTVLQNSNPLYIPRIRMTTEKIF</sequence>
<evidence type="ECO:0000313" key="1">
    <source>
        <dbReference type="EMBL" id="ERZ98235.1"/>
    </source>
</evidence>
<name>U9T4C2_RHIID</name>
<protein>
    <submittedName>
        <fullName evidence="1">Uncharacterized protein</fullName>
    </submittedName>
</protein>
<organism evidence="1">
    <name type="scientific">Rhizophagus irregularis (strain DAOM 181602 / DAOM 197198 / MUCL 43194)</name>
    <name type="common">Arbuscular mycorrhizal fungus</name>
    <name type="synonym">Glomus intraradices</name>
    <dbReference type="NCBI Taxonomy" id="747089"/>
    <lineage>
        <taxon>Eukaryota</taxon>
        <taxon>Fungi</taxon>
        <taxon>Fungi incertae sedis</taxon>
        <taxon>Mucoromycota</taxon>
        <taxon>Glomeromycotina</taxon>
        <taxon>Glomeromycetes</taxon>
        <taxon>Glomerales</taxon>
        <taxon>Glomeraceae</taxon>
        <taxon>Rhizophagus</taxon>
    </lineage>
</organism>